<dbReference type="OrthoDB" id="3365698at2759"/>
<dbReference type="AlphaFoldDB" id="A0A9P7K8B8"/>
<gene>
    <name evidence="1" type="ORF">DXG03_006611</name>
</gene>
<keyword evidence="2" id="KW-1185">Reference proteome</keyword>
<dbReference type="SUPFAM" id="SSF52047">
    <property type="entry name" value="RNI-like"/>
    <property type="match status" value="1"/>
</dbReference>
<dbReference type="EMBL" id="JABCKV010000443">
    <property type="protein sequence ID" value="KAG5640933.1"/>
    <property type="molecule type" value="Genomic_DNA"/>
</dbReference>
<proteinExistence type="predicted"/>
<accession>A0A9P7K8B8</accession>
<dbReference type="InterPro" id="IPR032675">
    <property type="entry name" value="LRR_dom_sf"/>
</dbReference>
<reference evidence="1" key="2">
    <citation type="submission" date="2021-10" db="EMBL/GenBank/DDBJ databases">
        <title>Phylogenomics reveals ancestral predisposition of the termite-cultivated fungus Termitomyces towards a domesticated lifestyle.</title>
        <authorList>
            <person name="Auxier B."/>
            <person name="Grum-Grzhimaylo A."/>
            <person name="Cardenas M.E."/>
            <person name="Lodge J.D."/>
            <person name="Laessoe T."/>
            <person name="Pedersen O."/>
            <person name="Smith M.E."/>
            <person name="Kuyper T.W."/>
            <person name="Franco-Molano E.A."/>
            <person name="Baroni T.J."/>
            <person name="Aanen D.K."/>
        </authorList>
    </citation>
    <scope>NUCLEOTIDE SEQUENCE</scope>
    <source>
        <strain evidence="1">AP01</strain>
        <tissue evidence="1">Mycelium</tissue>
    </source>
</reference>
<sequence length="422" mass="47370">MGSGTKAIFSWLKSAGHHPVTLDLKLSPATPSSALHELFLLHGSHTRGLSLTAPFSALQGLATMFQTAPSRHRPLFPNVEVLHFSMPCKDMNRPSTRRFTAMRNIDLRGCAKLRTLQFDSIDNSFGFITDHLISGTPYSQLTHLYITERSLHPLVARKILMGCCSLTRCYMQIGQWPQDDDVPVSDDFITLGHLDALVVRFASDNHGLISPFFETLTLPSLRRLTIEAPNALDADLVLVLKEMQDRSKAPIERLALMNIFIIRDQLLDLLSSLPTLQYLHVQAPPGETCCGYIDVLIAISLPDTARLVPLLEEICIVDNLFPRYSDESGRLARDLVGKPLDISNPLKDYQVLEAIEKRCSYYRPAATQGLRDPGVGRKALQVVTVKWRNVPEEWRDAERPALARQEEIEDQFEVAFYLPLCA</sequence>
<evidence type="ECO:0000313" key="1">
    <source>
        <dbReference type="EMBL" id="KAG5640933.1"/>
    </source>
</evidence>
<reference evidence="1" key="1">
    <citation type="submission" date="2020-07" db="EMBL/GenBank/DDBJ databases">
        <authorList>
            <person name="Nieuwenhuis M."/>
            <person name="Van De Peppel L.J.J."/>
        </authorList>
    </citation>
    <scope>NUCLEOTIDE SEQUENCE</scope>
    <source>
        <strain evidence="1">AP01</strain>
        <tissue evidence="1">Mycelium</tissue>
    </source>
</reference>
<organism evidence="1 2">
    <name type="scientific">Asterophora parasitica</name>
    <dbReference type="NCBI Taxonomy" id="117018"/>
    <lineage>
        <taxon>Eukaryota</taxon>
        <taxon>Fungi</taxon>
        <taxon>Dikarya</taxon>
        <taxon>Basidiomycota</taxon>
        <taxon>Agaricomycotina</taxon>
        <taxon>Agaricomycetes</taxon>
        <taxon>Agaricomycetidae</taxon>
        <taxon>Agaricales</taxon>
        <taxon>Tricholomatineae</taxon>
        <taxon>Lyophyllaceae</taxon>
        <taxon>Asterophora</taxon>
    </lineage>
</organism>
<protein>
    <submittedName>
        <fullName evidence="1">Uncharacterized protein</fullName>
    </submittedName>
</protein>
<dbReference type="Proteomes" id="UP000775547">
    <property type="component" value="Unassembled WGS sequence"/>
</dbReference>
<comment type="caution">
    <text evidence="1">The sequence shown here is derived from an EMBL/GenBank/DDBJ whole genome shotgun (WGS) entry which is preliminary data.</text>
</comment>
<dbReference type="Gene3D" id="3.80.10.10">
    <property type="entry name" value="Ribonuclease Inhibitor"/>
    <property type="match status" value="1"/>
</dbReference>
<name>A0A9P7K8B8_9AGAR</name>
<evidence type="ECO:0000313" key="2">
    <source>
        <dbReference type="Proteomes" id="UP000775547"/>
    </source>
</evidence>